<dbReference type="STRING" id="1524254.PHACT_07145"/>
<dbReference type="Gene3D" id="3.40.50.2000">
    <property type="entry name" value="Glycogen Phosphorylase B"/>
    <property type="match status" value="1"/>
</dbReference>
<dbReference type="InterPro" id="IPR029044">
    <property type="entry name" value="Nucleotide-diphossugar_trans"/>
</dbReference>
<accession>A0A1E8CNK2</accession>
<protein>
    <recommendedName>
        <fullName evidence="1">Glycosyltransferase 2-like domain-containing protein</fullName>
    </recommendedName>
</protein>
<organism evidence="2 3">
    <name type="scientific">Pseudohongiella acticola</name>
    <dbReference type="NCBI Taxonomy" id="1524254"/>
    <lineage>
        <taxon>Bacteria</taxon>
        <taxon>Pseudomonadati</taxon>
        <taxon>Pseudomonadota</taxon>
        <taxon>Gammaproteobacteria</taxon>
        <taxon>Pseudomonadales</taxon>
        <taxon>Pseudohongiellaceae</taxon>
        <taxon>Pseudohongiella</taxon>
    </lineage>
</organism>
<comment type="caution">
    <text evidence="2">The sequence shown here is derived from an EMBL/GenBank/DDBJ whole genome shotgun (WGS) entry which is preliminary data.</text>
</comment>
<proteinExistence type="predicted"/>
<dbReference type="InterPro" id="IPR001173">
    <property type="entry name" value="Glyco_trans_2-like"/>
</dbReference>
<name>A0A1E8CNK2_9GAMM</name>
<evidence type="ECO:0000313" key="3">
    <source>
        <dbReference type="Proteomes" id="UP000175669"/>
    </source>
</evidence>
<keyword evidence="3" id="KW-1185">Reference proteome</keyword>
<evidence type="ECO:0000259" key="1">
    <source>
        <dbReference type="Pfam" id="PF00535"/>
    </source>
</evidence>
<reference evidence="3" key="1">
    <citation type="submission" date="2016-07" db="EMBL/GenBank/DDBJ databases">
        <authorList>
            <person name="Florea S."/>
            <person name="Webb J.S."/>
            <person name="Jaromczyk J."/>
            <person name="Schardl C.L."/>
        </authorList>
    </citation>
    <scope>NUCLEOTIDE SEQUENCE [LARGE SCALE GENOMIC DNA]</scope>
    <source>
        <strain evidence="3">KCTC 42131</strain>
    </source>
</reference>
<dbReference type="Proteomes" id="UP000175669">
    <property type="component" value="Unassembled WGS sequence"/>
</dbReference>
<feature type="domain" description="Glycosyltransferase 2-like" evidence="1">
    <location>
        <begin position="81"/>
        <end position="193"/>
    </location>
</feature>
<dbReference type="Pfam" id="PF00535">
    <property type="entry name" value="Glycos_transf_2"/>
    <property type="match status" value="1"/>
</dbReference>
<dbReference type="SUPFAM" id="SSF53448">
    <property type="entry name" value="Nucleotide-diphospho-sugar transferases"/>
    <property type="match status" value="1"/>
</dbReference>
<dbReference type="CDD" id="cd03801">
    <property type="entry name" value="GT4_PimA-like"/>
    <property type="match status" value="1"/>
</dbReference>
<gene>
    <name evidence="2" type="ORF">PHACT_07145</name>
</gene>
<dbReference type="SUPFAM" id="SSF53756">
    <property type="entry name" value="UDP-Glycosyltransferase/glycogen phosphorylase"/>
    <property type="match status" value="1"/>
</dbReference>
<dbReference type="AlphaFoldDB" id="A0A1E8CNK2"/>
<dbReference type="Pfam" id="PF13692">
    <property type="entry name" value="Glyco_trans_1_4"/>
    <property type="match status" value="1"/>
</dbReference>
<dbReference type="Gene3D" id="3.90.550.10">
    <property type="entry name" value="Spore Coat Polysaccharide Biosynthesis Protein SpsA, Chain A"/>
    <property type="match status" value="1"/>
</dbReference>
<dbReference type="PANTHER" id="PTHR43179">
    <property type="entry name" value="RHAMNOSYLTRANSFERASE WBBL"/>
    <property type="match status" value="1"/>
</dbReference>
<dbReference type="CDD" id="cd04186">
    <property type="entry name" value="GT_2_like_c"/>
    <property type="match status" value="1"/>
</dbReference>
<sequence length="724" mass="80012">MLGALIRLKQRAGRALVSTALGRRIYGLKQTVELSKPVPDAVIDADDVKKQHSQNASAALDEFIDDAQALVLPHSDKPVVSIILVLFNQAPLTLMCLKSLIAHCDVDVEIIIVDNNSTDRTAEMMALVENATTLHNQDNVGFVHAVNQGAEAARGDFLLFLNNDALLQPGSLRAALNVFGQESNAGAVGGKIRLLDGSLQEAGSIIWQDGSCLGYGRGMQPDNPEFMFRRDVDYCSGAFLLTPRALFAELGGFDIDYAPAYYEESDYCIRLNKAGYRIIYEPAADIIHYEFASSGGYEGASKLQQEHREILCQKHQDYLAKQYPAAESNILKARTASRRQNVLLIDDRVPHAALGAGYPRCREILHELVAANYNVTLFPLRTSYDEWPDTYATLPPSVEVMLYLGKDRLGEFLTQRRDVYDTIIVSRSHNMEWLKDLQHKHQAITGNARIVYDAEALIAPREAARMRLQGESVSAQREARMVKDELELARDADCVLAVSQAEADIYQQAGFENVLVLGHKTVATPTPRNFKQRQDFLFVGALRDDNSPNVDSLLWFTEKVLPLIKKQLGSDFRVLVVGDNIAPSLKRIQADGIKFMGRQPDITPLYDHCRVFIAPTRFAAGIPHKIHEAAAFGIPVVATELLAGQLSWTDCDELLVGDSAEAFADQCVRLYQDETLWDHVRGKALDALARDCSPEQFTAVVQSLTQAASTQSQQTSPELAATGA</sequence>
<dbReference type="PANTHER" id="PTHR43179:SF7">
    <property type="entry name" value="RHAMNOSYLTRANSFERASE WBBL"/>
    <property type="match status" value="1"/>
</dbReference>
<dbReference type="EMBL" id="MASR01000001">
    <property type="protein sequence ID" value="OFE13993.1"/>
    <property type="molecule type" value="Genomic_DNA"/>
</dbReference>
<evidence type="ECO:0000313" key="2">
    <source>
        <dbReference type="EMBL" id="OFE13993.1"/>
    </source>
</evidence>